<keyword evidence="1" id="KW-0732">Signal</keyword>
<protein>
    <submittedName>
        <fullName evidence="2">Uncharacterized protein</fullName>
    </submittedName>
</protein>
<dbReference type="EMBL" id="FNRK01000013">
    <property type="protein sequence ID" value="SEA53439.1"/>
    <property type="molecule type" value="Genomic_DNA"/>
</dbReference>
<dbReference type="RefSeq" id="WP_090307607.1">
    <property type="nucleotide sequence ID" value="NZ_FNRK01000013.1"/>
</dbReference>
<feature type="chain" id="PRO_5011656427" evidence="1">
    <location>
        <begin position="23"/>
        <end position="197"/>
    </location>
</feature>
<reference evidence="2 3" key="1">
    <citation type="submission" date="2016-10" db="EMBL/GenBank/DDBJ databases">
        <authorList>
            <person name="de Groot N.N."/>
        </authorList>
    </citation>
    <scope>NUCLEOTIDE SEQUENCE [LARGE SCALE GENOMIC DNA]</scope>
    <source>
        <strain evidence="2 3">SR12</strain>
    </source>
</reference>
<dbReference type="STRING" id="81409.SAMN04515656_1136"/>
<evidence type="ECO:0000313" key="3">
    <source>
        <dbReference type="Proteomes" id="UP000199394"/>
    </source>
</evidence>
<feature type="signal peptide" evidence="1">
    <location>
        <begin position="1"/>
        <end position="22"/>
    </location>
</feature>
<name>A0A1H4BZB6_9FIRM</name>
<evidence type="ECO:0000313" key="2">
    <source>
        <dbReference type="EMBL" id="SEA53439.1"/>
    </source>
</evidence>
<accession>A0A1H4BZB6</accession>
<gene>
    <name evidence="2" type="ORF">SAMN04515656_1136</name>
</gene>
<organism evidence="2 3">
    <name type="scientific">Eubacterium aggregans</name>
    <dbReference type="NCBI Taxonomy" id="81409"/>
    <lineage>
        <taxon>Bacteria</taxon>
        <taxon>Bacillati</taxon>
        <taxon>Bacillota</taxon>
        <taxon>Clostridia</taxon>
        <taxon>Eubacteriales</taxon>
        <taxon>Eubacteriaceae</taxon>
        <taxon>Eubacterium</taxon>
    </lineage>
</organism>
<proteinExistence type="predicted"/>
<keyword evidence="3" id="KW-1185">Reference proteome</keyword>
<dbReference type="AlphaFoldDB" id="A0A1H4BZB6"/>
<dbReference type="OrthoDB" id="1868810at2"/>
<sequence length="197" mass="20739">MKVKSMITTALICALCATPALAQSISDTTPSGSTEVTGVVSNQNPGGVSYVIAIPDKVDFGTLQQPGDNKDAYNKSITFDVSATEINNLTQGQIAVLMKDGTGDDNNAFRIHGKDAANTGKSLVYSVLDANGSDIQKGNLYTNGYLLSTFKTAGNKVTGTLSLAQNQLYMQDLTQWAGNYSGSINFYSAVVTMGDVN</sequence>
<evidence type="ECO:0000256" key="1">
    <source>
        <dbReference type="SAM" id="SignalP"/>
    </source>
</evidence>
<dbReference type="Proteomes" id="UP000199394">
    <property type="component" value="Unassembled WGS sequence"/>
</dbReference>